<feature type="region of interest" description="Disordered" evidence="1">
    <location>
        <begin position="1"/>
        <end position="33"/>
    </location>
</feature>
<dbReference type="EMBL" id="QSJP01000018">
    <property type="protein sequence ID" value="RHD84959.1"/>
    <property type="molecule type" value="Genomic_DNA"/>
</dbReference>
<proteinExistence type="predicted"/>
<dbReference type="Proteomes" id="UP000284785">
    <property type="component" value="Unassembled WGS sequence"/>
</dbReference>
<protein>
    <submittedName>
        <fullName evidence="2">Uncharacterized protein</fullName>
    </submittedName>
</protein>
<gene>
    <name evidence="2" type="ORF">DW780_18160</name>
</gene>
<feature type="compositionally biased region" description="Low complexity" evidence="1">
    <location>
        <begin position="1"/>
        <end position="15"/>
    </location>
</feature>
<evidence type="ECO:0000256" key="1">
    <source>
        <dbReference type="SAM" id="MobiDB-lite"/>
    </source>
</evidence>
<sequence length="138" mass="15928">MKQATNSSKNSMNKKASQKQFATNRKAEANAHHKVNKKWELIENTPRYRSALAKEVCETITKKIEIEVLNGILLNLNIRSQAKTPNVQNRILRRIIEKRQAQANHKKHGRTNDLTSMYVSIICTSRYMEAIRKKRVAA</sequence>
<comment type="caution">
    <text evidence="2">The sequence shown here is derived from an EMBL/GenBank/DDBJ whole genome shotgun (WGS) entry which is preliminary data.</text>
</comment>
<accession>A0A414HI43</accession>
<evidence type="ECO:0000313" key="3">
    <source>
        <dbReference type="Proteomes" id="UP000284785"/>
    </source>
</evidence>
<evidence type="ECO:0000313" key="2">
    <source>
        <dbReference type="EMBL" id="RHD84959.1"/>
    </source>
</evidence>
<name>A0A414HI43_BACT4</name>
<dbReference type="RefSeq" id="WP_117981441.1">
    <property type="nucleotide sequence ID" value="NZ_CABJDH010000011.1"/>
</dbReference>
<organism evidence="2 3">
    <name type="scientific">Bacteroides thetaiotaomicron</name>
    <dbReference type="NCBI Taxonomy" id="818"/>
    <lineage>
        <taxon>Bacteria</taxon>
        <taxon>Pseudomonadati</taxon>
        <taxon>Bacteroidota</taxon>
        <taxon>Bacteroidia</taxon>
        <taxon>Bacteroidales</taxon>
        <taxon>Bacteroidaceae</taxon>
        <taxon>Bacteroides</taxon>
    </lineage>
</organism>
<reference evidence="2 3" key="1">
    <citation type="submission" date="2018-08" db="EMBL/GenBank/DDBJ databases">
        <title>A genome reference for cultivated species of the human gut microbiota.</title>
        <authorList>
            <person name="Zou Y."/>
            <person name="Xue W."/>
            <person name="Luo G."/>
        </authorList>
    </citation>
    <scope>NUCLEOTIDE SEQUENCE [LARGE SCALE GENOMIC DNA]</scope>
    <source>
        <strain evidence="2 3">AM30-26</strain>
    </source>
</reference>
<dbReference type="AlphaFoldDB" id="A0A414HI43"/>